<comment type="caution">
    <text evidence="2">The sequence shown here is derived from an EMBL/GenBank/DDBJ whole genome shotgun (WGS) entry which is preliminary data.</text>
</comment>
<protein>
    <submittedName>
        <fullName evidence="2">Uncharacterized protein</fullName>
    </submittedName>
</protein>
<sequence length="298" mass="33290">MNFNKQKFFRLNKLNLAFLVLAPITSFAQFGPGVDPAALEAVLEEHRSMTTPRNSEGHPDLSGHWAAPSVGGGGGFFGSGVLSENENGEINIFPEFINNTFVNAQDVANVDRRRENKSLRPVYKPEHQVQADVYFENSDLNDPGYGCGLPGVPRIGMPTEIVQTDDTVYLLYENLVNRFRVIPLDGREHNLASEPVPNGDAIAYWEGDTLIIDVINISDDTWVDRDGSIHSEEMHVIERLTREGDVLTYALIVEDPYFSEPFMPQPMSRILSEKGTHVGVEWPCFEISLDNMVNGTKH</sequence>
<dbReference type="AlphaFoldDB" id="A0A2A5C7E3"/>
<feature type="chain" id="PRO_5012517573" evidence="1">
    <location>
        <begin position="29"/>
        <end position="298"/>
    </location>
</feature>
<dbReference type="Proteomes" id="UP000228987">
    <property type="component" value="Unassembled WGS sequence"/>
</dbReference>
<dbReference type="EMBL" id="NVWI01000012">
    <property type="protein sequence ID" value="PCJ39789.1"/>
    <property type="molecule type" value="Genomic_DNA"/>
</dbReference>
<reference evidence="3" key="1">
    <citation type="submission" date="2017-08" db="EMBL/GenBank/DDBJ databases">
        <title>A dynamic microbial community with high functional redundancy inhabits the cold, oxic subseafloor aquifer.</title>
        <authorList>
            <person name="Tully B.J."/>
            <person name="Wheat C.G."/>
            <person name="Glazer B.T."/>
            <person name="Huber J.A."/>
        </authorList>
    </citation>
    <scope>NUCLEOTIDE SEQUENCE [LARGE SCALE GENOMIC DNA]</scope>
</reference>
<name>A0A2A5C7E3_9GAMM</name>
<proteinExistence type="predicted"/>
<evidence type="ECO:0000313" key="3">
    <source>
        <dbReference type="Proteomes" id="UP000228987"/>
    </source>
</evidence>
<keyword evidence="1" id="KW-0732">Signal</keyword>
<evidence type="ECO:0000313" key="2">
    <source>
        <dbReference type="EMBL" id="PCJ39789.1"/>
    </source>
</evidence>
<feature type="signal peptide" evidence="1">
    <location>
        <begin position="1"/>
        <end position="28"/>
    </location>
</feature>
<accession>A0A2A5C7E3</accession>
<gene>
    <name evidence="2" type="ORF">COA71_12950</name>
</gene>
<organism evidence="2 3">
    <name type="scientific">SAR86 cluster bacterium</name>
    <dbReference type="NCBI Taxonomy" id="2030880"/>
    <lineage>
        <taxon>Bacteria</taxon>
        <taxon>Pseudomonadati</taxon>
        <taxon>Pseudomonadota</taxon>
        <taxon>Gammaproteobacteria</taxon>
        <taxon>SAR86 cluster</taxon>
    </lineage>
</organism>
<evidence type="ECO:0000256" key="1">
    <source>
        <dbReference type="SAM" id="SignalP"/>
    </source>
</evidence>